<reference evidence="2" key="1">
    <citation type="journal article" date="2019" name="Int. J. Syst. Evol. Microbiol.">
        <title>The Global Catalogue of Microorganisms (GCM) 10K type strain sequencing project: providing services to taxonomists for standard genome sequencing and annotation.</title>
        <authorList>
            <consortium name="The Broad Institute Genomics Platform"/>
            <consortium name="The Broad Institute Genome Sequencing Center for Infectious Disease"/>
            <person name="Wu L."/>
            <person name="Ma J."/>
        </authorList>
    </citation>
    <scope>NUCLEOTIDE SEQUENCE [LARGE SCALE GENOMIC DNA]</scope>
    <source>
        <strain evidence="2">CCUG 64793</strain>
    </source>
</reference>
<organism evidence="1 2">
    <name type="scientific">Salegentibacter chungangensis</name>
    <dbReference type="NCBI Taxonomy" id="1335724"/>
    <lineage>
        <taxon>Bacteria</taxon>
        <taxon>Pseudomonadati</taxon>
        <taxon>Bacteroidota</taxon>
        <taxon>Flavobacteriia</taxon>
        <taxon>Flavobacteriales</taxon>
        <taxon>Flavobacteriaceae</taxon>
        <taxon>Salegentibacter</taxon>
    </lineage>
</organism>
<protein>
    <submittedName>
        <fullName evidence="1">DUF2851 family protein</fullName>
    </submittedName>
</protein>
<accession>A0ABW3NS07</accession>
<dbReference type="Proteomes" id="UP001597131">
    <property type="component" value="Unassembled WGS sequence"/>
</dbReference>
<proteinExistence type="predicted"/>
<evidence type="ECO:0000313" key="2">
    <source>
        <dbReference type="Proteomes" id="UP001597131"/>
    </source>
</evidence>
<dbReference type="EMBL" id="JBHTLI010000001">
    <property type="protein sequence ID" value="MFD1095277.1"/>
    <property type="molecule type" value="Genomic_DNA"/>
</dbReference>
<keyword evidence="2" id="KW-1185">Reference proteome</keyword>
<evidence type="ECO:0000313" key="1">
    <source>
        <dbReference type="EMBL" id="MFD1095277.1"/>
    </source>
</evidence>
<gene>
    <name evidence="1" type="ORF">ACFQ3Q_05905</name>
</gene>
<comment type="caution">
    <text evidence="1">The sequence shown here is derived from an EMBL/GenBank/DDBJ whole genome shotgun (WGS) entry which is preliminary data.</text>
</comment>
<name>A0ABW3NS07_9FLAO</name>
<dbReference type="InterPro" id="IPR021272">
    <property type="entry name" value="DUF2851"/>
</dbReference>
<dbReference type="Pfam" id="PF11013">
    <property type="entry name" value="DUF2851"/>
    <property type="match status" value="1"/>
</dbReference>
<dbReference type="RefSeq" id="WP_380743884.1">
    <property type="nucleotide sequence ID" value="NZ_JBHTLI010000001.1"/>
</dbReference>
<sequence length="426" mass="49884">MREEFLHHIWKLKKFDFIRAETTAGDPILFIDPGRHNLDSGPDFFNARLRIGDQLWAGNVEIHLKASDWYFHGHETDENYDNVILHVVWEDDVEIFRKDNTPVPSLVLKKLVDPSLLKNFQQLFTGNFTWINCEHHFGEFSDFDVHNWLERMYIERLEERSLLIEEMLKESENDWEAVLFRLLAKAFGLKVNGDAFLSMANSINFKTLLKCRNKAEDVEALFLGQSGLLDSENEDLYFNELKKRYAYLKHKFSLQNDYVIKPKYFRLRPDNFPNLRLAQLAGLYSGNSGMFQLLMHSGVIAEIRDVFDVEVTDYWKTHYNFGRPHKVRKKKLSKDFIDLLLINCIIPLRFAYGKYKGDFLEEELLELIAQISGEKNSVMEKFEVLRPGLARNALNTQALLQLKSTYCDKNRCLYCSLGHKFLQGSA</sequence>